<dbReference type="GO" id="GO:0004497">
    <property type="term" value="F:monooxygenase activity"/>
    <property type="evidence" value="ECO:0007669"/>
    <property type="project" value="UniProtKB-KW"/>
</dbReference>
<gene>
    <name evidence="11" type="ORF">WG66_17368</name>
</gene>
<evidence type="ECO:0000313" key="11">
    <source>
        <dbReference type="EMBL" id="KTB30076.1"/>
    </source>
</evidence>
<evidence type="ECO:0000256" key="6">
    <source>
        <dbReference type="ARBA" id="ARBA00023002"/>
    </source>
</evidence>
<evidence type="ECO:0000256" key="3">
    <source>
        <dbReference type="ARBA" id="ARBA00010617"/>
    </source>
</evidence>
<dbReference type="InterPro" id="IPR001128">
    <property type="entry name" value="Cyt_P450"/>
</dbReference>
<name>A0A0W0F178_MONRR</name>
<comment type="caution">
    <text evidence="11">The sequence shown here is derived from an EMBL/GenBank/DDBJ whole genome shotgun (WGS) entry which is preliminary data.</text>
</comment>
<dbReference type="CDD" id="cd11065">
    <property type="entry name" value="CYP64-like"/>
    <property type="match status" value="1"/>
</dbReference>
<keyword evidence="6 10" id="KW-0560">Oxidoreductase</keyword>
<dbReference type="Proteomes" id="UP000054988">
    <property type="component" value="Unassembled WGS sequence"/>
</dbReference>
<comment type="pathway">
    <text evidence="2">Secondary metabolite biosynthesis.</text>
</comment>
<keyword evidence="7 9" id="KW-0408">Iron</keyword>
<reference evidence="11 12" key="1">
    <citation type="submission" date="2015-12" db="EMBL/GenBank/DDBJ databases">
        <title>Draft genome sequence of Moniliophthora roreri, the causal agent of frosty pod rot of cacao.</title>
        <authorList>
            <person name="Aime M.C."/>
            <person name="Diaz-Valderrama J.R."/>
            <person name="Kijpornyongpan T."/>
            <person name="Phillips-Mora W."/>
        </authorList>
    </citation>
    <scope>NUCLEOTIDE SEQUENCE [LARGE SCALE GENOMIC DNA]</scope>
    <source>
        <strain evidence="11 12">MCA 2952</strain>
    </source>
</reference>
<protein>
    <submittedName>
        <fullName evidence="11">Putative cytochrome P450</fullName>
    </submittedName>
</protein>
<comment type="similarity">
    <text evidence="3 10">Belongs to the cytochrome P450 family.</text>
</comment>
<evidence type="ECO:0000256" key="7">
    <source>
        <dbReference type="ARBA" id="ARBA00023004"/>
    </source>
</evidence>
<comment type="cofactor">
    <cofactor evidence="1 9">
        <name>heme</name>
        <dbReference type="ChEBI" id="CHEBI:30413"/>
    </cofactor>
</comment>
<dbReference type="PANTHER" id="PTHR46300:SF7">
    <property type="entry name" value="P450, PUTATIVE (EUROFUNG)-RELATED"/>
    <property type="match status" value="1"/>
</dbReference>
<dbReference type="GO" id="GO:0016705">
    <property type="term" value="F:oxidoreductase activity, acting on paired donors, with incorporation or reduction of molecular oxygen"/>
    <property type="evidence" value="ECO:0007669"/>
    <property type="project" value="InterPro"/>
</dbReference>
<evidence type="ECO:0000256" key="5">
    <source>
        <dbReference type="ARBA" id="ARBA00022723"/>
    </source>
</evidence>
<keyword evidence="4 9" id="KW-0349">Heme</keyword>
<dbReference type="GO" id="GO:0005506">
    <property type="term" value="F:iron ion binding"/>
    <property type="evidence" value="ECO:0007669"/>
    <property type="project" value="InterPro"/>
</dbReference>
<dbReference type="PANTHER" id="PTHR46300">
    <property type="entry name" value="P450, PUTATIVE (EUROFUNG)-RELATED-RELATED"/>
    <property type="match status" value="1"/>
</dbReference>
<dbReference type="InterPro" id="IPR036396">
    <property type="entry name" value="Cyt_P450_sf"/>
</dbReference>
<feature type="binding site" description="axial binding residue" evidence="9">
    <location>
        <position position="455"/>
    </location>
    <ligand>
        <name>heme</name>
        <dbReference type="ChEBI" id="CHEBI:30413"/>
    </ligand>
    <ligandPart>
        <name>Fe</name>
        <dbReference type="ChEBI" id="CHEBI:18248"/>
    </ligandPart>
</feature>
<evidence type="ECO:0000256" key="10">
    <source>
        <dbReference type="RuleBase" id="RU000461"/>
    </source>
</evidence>
<keyword evidence="8 10" id="KW-0503">Monooxygenase</keyword>
<evidence type="ECO:0000256" key="4">
    <source>
        <dbReference type="ARBA" id="ARBA00022617"/>
    </source>
</evidence>
<keyword evidence="5 9" id="KW-0479">Metal-binding</keyword>
<dbReference type="AlphaFoldDB" id="A0A0W0F178"/>
<dbReference type="GO" id="GO:0020037">
    <property type="term" value="F:heme binding"/>
    <property type="evidence" value="ECO:0007669"/>
    <property type="project" value="InterPro"/>
</dbReference>
<evidence type="ECO:0000256" key="1">
    <source>
        <dbReference type="ARBA" id="ARBA00001971"/>
    </source>
</evidence>
<organism evidence="11 12">
    <name type="scientific">Moniliophthora roreri</name>
    <name type="common">Frosty pod rot fungus</name>
    <name type="synonym">Monilia roreri</name>
    <dbReference type="NCBI Taxonomy" id="221103"/>
    <lineage>
        <taxon>Eukaryota</taxon>
        <taxon>Fungi</taxon>
        <taxon>Dikarya</taxon>
        <taxon>Basidiomycota</taxon>
        <taxon>Agaricomycotina</taxon>
        <taxon>Agaricomycetes</taxon>
        <taxon>Agaricomycetidae</taxon>
        <taxon>Agaricales</taxon>
        <taxon>Marasmiineae</taxon>
        <taxon>Marasmiaceae</taxon>
        <taxon>Moniliophthora</taxon>
    </lineage>
</organism>
<dbReference type="InterPro" id="IPR002401">
    <property type="entry name" value="Cyt_P450_E_grp-I"/>
</dbReference>
<sequence length="465" mass="52817">MDASFLFPSAVQGLLLTLLAYVTLRSASRSRKRYPPGPNGLPFIGNALQIPPDRQWLKWHEWKKGYGDIIRITVLGQPAIILSSLKIANDFLETRGSIYSDRPIAVMAGELVGWNRGLGYASTAHNPRFREFRRLFHQFIGPRACATKELQDTQERENLRLLGKLLDDPAHFADHAREYVFDILHYSATFIWISISYRRSVKIAEDAMLGFAQASGQGGWWVDSFPILKHIPAWFPGGYFKRIAAKMREDLDRLYDVPYDYAKRERCKGISSFVSVYLDEKKGTPTLEEEELVKAAAASLYSGGAETSPPAINSFLLAMTLYTSVQYRAKAEIEAHLSRDSSKVLPTLTDRDALPYITAVMLEVWRWNPSVPLAWYYLGLPHLVTQDDEYQEYYIEKGTVVWANIWSILHEEQNFPDPFEFKPERYLNASGKLRTGKGEPSETVSIAFGLGRRLCPGLYLAENSV</sequence>
<dbReference type="EMBL" id="LATX01002399">
    <property type="protein sequence ID" value="KTB30076.1"/>
    <property type="molecule type" value="Genomic_DNA"/>
</dbReference>
<evidence type="ECO:0000256" key="9">
    <source>
        <dbReference type="PIRSR" id="PIRSR602401-1"/>
    </source>
</evidence>
<evidence type="ECO:0000256" key="8">
    <source>
        <dbReference type="ARBA" id="ARBA00023033"/>
    </source>
</evidence>
<dbReference type="PROSITE" id="PS00086">
    <property type="entry name" value="CYTOCHROME_P450"/>
    <property type="match status" value="1"/>
</dbReference>
<dbReference type="InterPro" id="IPR050364">
    <property type="entry name" value="Cytochrome_P450_fung"/>
</dbReference>
<dbReference type="PRINTS" id="PR00463">
    <property type="entry name" value="EP450I"/>
</dbReference>
<evidence type="ECO:0000256" key="2">
    <source>
        <dbReference type="ARBA" id="ARBA00005179"/>
    </source>
</evidence>
<dbReference type="Pfam" id="PF00067">
    <property type="entry name" value="p450"/>
    <property type="match status" value="1"/>
</dbReference>
<dbReference type="InterPro" id="IPR017972">
    <property type="entry name" value="Cyt_P450_CS"/>
</dbReference>
<dbReference type="SUPFAM" id="SSF48264">
    <property type="entry name" value="Cytochrome P450"/>
    <property type="match status" value="1"/>
</dbReference>
<dbReference type="Gene3D" id="1.10.630.10">
    <property type="entry name" value="Cytochrome P450"/>
    <property type="match status" value="1"/>
</dbReference>
<accession>A0A0W0F178</accession>
<evidence type="ECO:0000313" key="12">
    <source>
        <dbReference type="Proteomes" id="UP000054988"/>
    </source>
</evidence>
<proteinExistence type="inferred from homology"/>